<evidence type="ECO:0000313" key="6">
    <source>
        <dbReference type="EMBL" id="AKP51771.1"/>
    </source>
</evidence>
<evidence type="ECO:0000256" key="2">
    <source>
        <dbReference type="ARBA" id="ARBA00022723"/>
    </source>
</evidence>
<accession>A0A0H4PBE3</accession>
<dbReference type="RefSeq" id="WP_048642076.1">
    <property type="nucleotide sequence ID" value="NZ_CAXBGM010000008.1"/>
</dbReference>
<dbReference type="PROSITE" id="PS00198">
    <property type="entry name" value="4FE4S_FER_1"/>
    <property type="match status" value="1"/>
</dbReference>
<feature type="domain" description="4Fe-4S ferredoxin-type" evidence="5">
    <location>
        <begin position="65"/>
        <end position="95"/>
    </location>
</feature>
<dbReference type="InterPro" id="IPR017896">
    <property type="entry name" value="4Fe4S_Fe-S-bd"/>
</dbReference>
<evidence type="ECO:0000256" key="4">
    <source>
        <dbReference type="ARBA" id="ARBA00023014"/>
    </source>
</evidence>
<dbReference type="AlphaFoldDB" id="A0A0H4PBE3"/>
<dbReference type="PROSITE" id="PS51379">
    <property type="entry name" value="4FE4S_FER_2"/>
    <property type="match status" value="2"/>
</dbReference>
<protein>
    <submittedName>
        <fullName evidence="6">4Fe-4S ferredoxin</fullName>
    </submittedName>
</protein>
<dbReference type="EMBL" id="CP012040">
    <property type="protein sequence ID" value="AKP51771.1"/>
    <property type="molecule type" value="Genomic_DNA"/>
</dbReference>
<keyword evidence="2" id="KW-0479">Metal-binding</keyword>
<evidence type="ECO:0000313" key="7">
    <source>
        <dbReference type="Proteomes" id="UP000036520"/>
    </source>
</evidence>
<feature type="domain" description="4Fe-4S ferredoxin-type" evidence="5">
    <location>
        <begin position="15"/>
        <end position="44"/>
    </location>
</feature>
<organism evidence="6 7">
    <name type="scientific">Cyclobacterium amurskyense</name>
    <dbReference type="NCBI Taxonomy" id="320787"/>
    <lineage>
        <taxon>Bacteria</taxon>
        <taxon>Pseudomonadati</taxon>
        <taxon>Bacteroidota</taxon>
        <taxon>Cytophagia</taxon>
        <taxon>Cytophagales</taxon>
        <taxon>Cyclobacteriaceae</taxon>
        <taxon>Cyclobacterium</taxon>
    </lineage>
</organism>
<dbReference type="OrthoDB" id="9808559at2"/>
<keyword evidence="1" id="KW-0004">4Fe-4S</keyword>
<evidence type="ECO:0000259" key="5">
    <source>
        <dbReference type="PROSITE" id="PS51379"/>
    </source>
</evidence>
<dbReference type="Proteomes" id="UP000036520">
    <property type="component" value="Chromosome"/>
</dbReference>
<reference evidence="6 7" key="1">
    <citation type="submission" date="2015-07" db="EMBL/GenBank/DDBJ databases">
        <authorList>
            <person name="Kim K.M."/>
        </authorList>
    </citation>
    <scope>NUCLEOTIDE SEQUENCE [LARGE SCALE GENOMIC DNA]</scope>
    <source>
        <strain evidence="6 7">KCTC 12363</strain>
    </source>
</reference>
<dbReference type="GO" id="GO:0051539">
    <property type="term" value="F:4 iron, 4 sulfur cluster binding"/>
    <property type="evidence" value="ECO:0007669"/>
    <property type="project" value="UniProtKB-KW"/>
</dbReference>
<keyword evidence="4" id="KW-0411">Iron-sulfur</keyword>
<sequence length="97" mass="10829">MNKDKSKCDETSGKLVPIINLSNCGDKEDCIPACPYDVLEIRTITAEDRLTLNFKGKLKTFFKPKKAYVKAPDLCYACGICVQVCPEKAIKLARRSL</sequence>
<dbReference type="STRING" id="320787.CA2015_2355"/>
<evidence type="ECO:0000256" key="3">
    <source>
        <dbReference type="ARBA" id="ARBA00023004"/>
    </source>
</evidence>
<dbReference type="SUPFAM" id="SSF54862">
    <property type="entry name" value="4Fe-4S ferredoxins"/>
    <property type="match status" value="1"/>
</dbReference>
<dbReference type="Pfam" id="PF12838">
    <property type="entry name" value="Fer4_7"/>
    <property type="match status" value="1"/>
</dbReference>
<dbReference type="PANTHER" id="PTHR43687">
    <property type="entry name" value="ADENYLYLSULFATE REDUCTASE, BETA SUBUNIT"/>
    <property type="match status" value="1"/>
</dbReference>
<name>A0A0H4PBE3_9BACT</name>
<keyword evidence="3" id="KW-0408">Iron</keyword>
<dbReference type="GO" id="GO:0046872">
    <property type="term" value="F:metal ion binding"/>
    <property type="evidence" value="ECO:0007669"/>
    <property type="project" value="UniProtKB-KW"/>
</dbReference>
<proteinExistence type="predicted"/>
<keyword evidence="7" id="KW-1185">Reference proteome</keyword>
<gene>
    <name evidence="6" type="ORF">CA2015_2355</name>
</gene>
<evidence type="ECO:0000256" key="1">
    <source>
        <dbReference type="ARBA" id="ARBA00022485"/>
    </source>
</evidence>
<dbReference type="InterPro" id="IPR017900">
    <property type="entry name" value="4Fe4S_Fe_S_CS"/>
</dbReference>
<dbReference type="Gene3D" id="3.30.70.20">
    <property type="match status" value="1"/>
</dbReference>
<dbReference type="PANTHER" id="PTHR43687:SF1">
    <property type="entry name" value="FERREDOXIN III"/>
    <property type="match status" value="1"/>
</dbReference>
<dbReference type="InterPro" id="IPR050572">
    <property type="entry name" value="Fe-S_Ferredoxin"/>
</dbReference>
<dbReference type="KEGG" id="camu:CA2015_2355"/>